<evidence type="ECO:0000256" key="4">
    <source>
        <dbReference type="ARBA" id="ARBA00022842"/>
    </source>
</evidence>
<dbReference type="Proteomes" id="UP000749040">
    <property type="component" value="Unassembled WGS sequence"/>
</dbReference>
<keyword evidence="4" id="KW-0460">Magnesium</keyword>
<evidence type="ECO:0000256" key="5">
    <source>
        <dbReference type="SAM" id="MobiDB-lite"/>
    </source>
</evidence>
<accession>A0ABS2U337</accession>
<evidence type="ECO:0000256" key="1">
    <source>
        <dbReference type="ARBA" id="ARBA00022722"/>
    </source>
</evidence>
<feature type="region of interest" description="Disordered" evidence="5">
    <location>
        <begin position="281"/>
        <end position="333"/>
    </location>
</feature>
<evidence type="ECO:0000313" key="8">
    <source>
        <dbReference type="Proteomes" id="UP000749040"/>
    </source>
</evidence>
<evidence type="ECO:0000256" key="2">
    <source>
        <dbReference type="ARBA" id="ARBA00022723"/>
    </source>
</evidence>
<dbReference type="Pfam" id="PF13638">
    <property type="entry name" value="PIN_4"/>
    <property type="match status" value="1"/>
</dbReference>
<name>A0ABS2U337_9ACTN</name>
<evidence type="ECO:0000259" key="6">
    <source>
        <dbReference type="Pfam" id="PF13638"/>
    </source>
</evidence>
<keyword evidence="8" id="KW-1185">Reference proteome</keyword>
<sequence length="333" mass="36632">MLITPRPGAHRNNILDALRDVHTTAMNARGAGPFNSYQRLLHYLEWATDSARRLRDQISDADLDHLIFTRRHAALLDGVGHLAGADQQRLVNGLVDQELAERELAFAAAFMDLQNQIDRWDGQQAFVIADTSFYVQHPVKFDQVDYPELLRTVPFDGVHLLLPIVVVDELDRLKEGKQRARWRSGYTLGVLDNLLNDTGAGTLQPPDRSTRAGNIRGAITTEIVFDPPGHTRLPIADDEIIDRALAIQALAGRRVRILTYDTGQATRARTAGLLVTKLRDDAGTGDEPDWAALEVAQTRGTGGTRQARRQKGAEPAAGPAEDQKETPGPGPQA</sequence>
<proteinExistence type="predicted"/>
<dbReference type="EMBL" id="JADKYB010000030">
    <property type="protein sequence ID" value="MBM9510014.1"/>
    <property type="molecule type" value="Genomic_DNA"/>
</dbReference>
<organism evidence="7 8">
    <name type="scientific">Actinacidiphila acididurans</name>
    <dbReference type="NCBI Taxonomy" id="2784346"/>
    <lineage>
        <taxon>Bacteria</taxon>
        <taxon>Bacillati</taxon>
        <taxon>Actinomycetota</taxon>
        <taxon>Actinomycetes</taxon>
        <taxon>Kitasatosporales</taxon>
        <taxon>Streptomycetaceae</taxon>
        <taxon>Actinacidiphila</taxon>
    </lineage>
</organism>
<protein>
    <recommendedName>
        <fullName evidence="6">PIN domain-containing protein</fullName>
    </recommendedName>
</protein>
<dbReference type="Gene3D" id="3.40.50.1010">
    <property type="entry name" value="5'-nuclease"/>
    <property type="match status" value="1"/>
</dbReference>
<comment type="caution">
    <text evidence="7">The sequence shown here is derived from an EMBL/GenBank/DDBJ whole genome shotgun (WGS) entry which is preliminary data.</text>
</comment>
<evidence type="ECO:0000313" key="7">
    <source>
        <dbReference type="EMBL" id="MBM9510014.1"/>
    </source>
</evidence>
<keyword evidence="2" id="KW-0479">Metal-binding</keyword>
<reference evidence="7 8" key="1">
    <citation type="submission" date="2021-01" db="EMBL/GenBank/DDBJ databases">
        <title>Streptomyces acididurans sp. nov., isolated from a peat swamp forest soil.</title>
        <authorList>
            <person name="Chantavorakit T."/>
            <person name="Duangmal K."/>
        </authorList>
    </citation>
    <scope>NUCLEOTIDE SEQUENCE [LARGE SCALE GENOMIC DNA]</scope>
    <source>
        <strain evidence="7 8">KK5PA1</strain>
    </source>
</reference>
<keyword evidence="3" id="KW-0378">Hydrolase</keyword>
<feature type="domain" description="PIN" evidence="6">
    <location>
        <begin position="128"/>
        <end position="277"/>
    </location>
</feature>
<gene>
    <name evidence="7" type="ORF">ITX44_36755</name>
</gene>
<keyword evidence="1" id="KW-0540">Nuclease</keyword>
<dbReference type="InterPro" id="IPR002716">
    <property type="entry name" value="PIN_dom"/>
</dbReference>
<evidence type="ECO:0000256" key="3">
    <source>
        <dbReference type="ARBA" id="ARBA00022801"/>
    </source>
</evidence>